<sequence>MIDYHSLEIPNQEISLVGLGVNSPTSVTGVSLPQNQQNKLIGTSESDI</sequence>
<reference evidence="1 2" key="1">
    <citation type="submission" date="2018-06" db="EMBL/GenBank/DDBJ databases">
        <title>Draft Genome Sequence of a Novel Marine Bacterium Related to the Verrucomicrobia.</title>
        <authorList>
            <person name="Vosseberg J."/>
            <person name="Martijn J."/>
            <person name="Ettema T.J.G."/>
        </authorList>
    </citation>
    <scope>NUCLEOTIDE SEQUENCE [LARGE SCALE GENOMIC DNA]</scope>
    <source>
        <strain evidence="1">TARA_B100001123</strain>
    </source>
</reference>
<dbReference type="EMBL" id="CP029803">
    <property type="protein sequence ID" value="AWT59956.1"/>
    <property type="molecule type" value="Genomic_DNA"/>
</dbReference>
<dbReference type="KEGG" id="mtar:DF168_01154"/>
<dbReference type="Proteomes" id="UP000247465">
    <property type="component" value="Chromosome"/>
</dbReference>
<protein>
    <submittedName>
        <fullName evidence="1">Uncharacterized protein</fullName>
    </submittedName>
</protein>
<gene>
    <name evidence="1" type="ORF">DF168_01154</name>
</gene>
<evidence type="ECO:0000313" key="2">
    <source>
        <dbReference type="Proteomes" id="UP000247465"/>
    </source>
</evidence>
<name>A0A2Z4AG10_9BACT</name>
<accession>A0A2Z4AG10</accession>
<proteinExistence type="predicted"/>
<evidence type="ECO:0000313" key="1">
    <source>
        <dbReference type="EMBL" id="AWT59956.1"/>
    </source>
</evidence>
<dbReference type="AlphaFoldDB" id="A0A2Z4AG10"/>
<organism evidence="1 2">
    <name type="scientific">Candidatus Moanibacter tarae</name>
    <dbReference type="NCBI Taxonomy" id="2200854"/>
    <lineage>
        <taxon>Bacteria</taxon>
        <taxon>Pseudomonadati</taxon>
        <taxon>Verrucomicrobiota</taxon>
        <taxon>Opitutia</taxon>
        <taxon>Puniceicoccales</taxon>
        <taxon>Puniceicoccales incertae sedis</taxon>
        <taxon>Candidatus Moanibacter</taxon>
    </lineage>
</organism>